<reference evidence="1" key="1">
    <citation type="submission" date="2023-03" db="EMBL/GenBank/DDBJ databases">
        <title>Massive genome expansion in bonnet fungi (Mycena s.s.) driven by repeated elements and novel gene families across ecological guilds.</title>
        <authorList>
            <consortium name="Lawrence Berkeley National Laboratory"/>
            <person name="Harder C.B."/>
            <person name="Miyauchi S."/>
            <person name="Viragh M."/>
            <person name="Kuo A."/>
            <person name="Thoen E."/>
            <person name="Andreopoulos B."/>
            <person name="Lu D."/>
            <person name="Skrede I."/>
            <person name="Drula E."/>
            <person name="Henrissat B."/>
            <person name="Morin E."/>
            <person name="Kohler A."/>
            <person name="Barry K."/>
            <person name="LaButti K."/>
            <person name="Morin E."/>
            <person name="Salamov A."/>
            <person name="Lipzen A."/>
            <person name="Mereny Z."/>
            <person name="Hegedus B."/>
            <person name="Baldrian P."/>
            <person name="Stursova M."/>
            <person name="Weitz H."/>
            <person name="Taylor A."/>
            <person name="Grigoriev I.V."/>
            <person name="Nagy L.G."/>
            <person name="Martin F."/>
            <person name="Kauserud H."/>
        </authorList>
    </citation>
    <scope>NUCLEOTIDE SEQUENCE</scope>
    <source>
        <strain evidence="1">9284</strain>
    </source>
</reference>
<organism evidence="1 2">
    <name type="scientific">Roridomyces roridus</name>
    <dbReference type="NCBI Taxonomy" id="1738132"/>
    <lineage>
        <taxon>Eukaryota</taxon>
        <taxon>Fungi</taxon>
        <taxon>Dikarya</taxon>
        <taxon>Basidiomycota</taxon>
        <taxon>Agaricomycotina</taxon>
        <taxon>Agaricomycetes</taxon>
        <taxon>Agaricomycetidae</taxon>
        <taxon>Agaricales</taxon>
        <taxon>Marasmiineae</taxon>
        <taxon>Mycenaceae</taxon>
        <taxon>Roridomyces</taxon>
    </lineage>
</organism>
<protein>
    <submittedName>
        <fullName evidence="1">Uncharacterized protein</fullName>
    </submittedName>
</protein>
<name>A0AAD7FG46_9AGAR</name>
<dbReference type="EMBL" id="JARKIF010000015">
    <property type="protein sequence ID" value="KAJ7622165.1"/>
    <property type="molecule type" value="Genomic_DNA"/>
</dbReference>
<proteinExistence type="predicted"/>
<accession>A0AAD7FG46</accession>
<evidence type="ECO:0000313" key="2">
    <source>
        <dbReference type="Proteomes" id="UP001221142"/>
    </source>
</evidence>
<keyword evidence="2" id="KW-1185">Reference proteome</keyword>
<evidence type="ECO:0000313" key="1">
    <source>
        <dbReference type="EMBL" id="KAJ7622165.1"/>
    </source>
</evidence>
<comment type="caution">
    <text evidence="1">The sequence shown here is derived from an EMBL/GenBank/DDBJ whole genome shotgun (WGS) entry which is preliminary data.</text>
</comment>
<dbReference type="Proteomes" id="UP001221142">
    <property type="component" value="Unassembled WGS sequence"/>
</dbReference>
<gene>
    <name evidence="1" type="ORF">FB45DRAFT_870389</name>
</gene>
<sequence>MPKVVSSEPLHASHRYILYILPPNADDNMAFPRRTLSGFPYSSWTAPDPMPAISSWMGNVDEVDIGAHLLASRQALCGLPHGSWMPSDPMAASSSNVDFTSTIPDSSYADPSVAVSWPTLSLFPVGSATQANSMLHSLIATLMGNVDETANTYANDNFASSIPCLAFVFNYPPSRSSASAPLEVAIALEHLRSPTPAMSSSQPVGLAAAVQEMTRKFSPPVCPCRPRRRPRPPYIEASVEFHPMILKDADRPGVAISDIIALGAGSMLRPYDEPLQPEFPKFVSIQYIVDVDGVEAPGVYLAGTCEHVQLLRSDLAHHIAQAYVKAVGYDAPVEDARLIAAFEGVGALEGFDRDEVMNLGIGSAKVTVTI</sequence>
<dbReference type="AlphaFoldDB" id="A0AAD7FG46"/>